<evidence type="ECO:0000256" key="3">
    <source>
        <dbReference type="SAM" id="SignalP"/>
    </source>
</evidence>
<dbReference type="InterPro" id="IPR036249">
    <property type="entry name" value="Thioredoxin-like_sf"/>
</dbReference>
<dbReference type="Gene3D" id="3.40.30.10">
    <property type="entry name" value="Glutaredoxin"/>
    <property type="match status" value="1"/>
</dbReference>
<sequence length="158" mass="18361">MQGYFLFILLLVFPSVNAQKKAEINWKSWAELEQALKKAPKPVFIFFHAEWCAYCKKIEREIFTNQKVINKLNSDYYAVEMDVETTDTIYFDNIKLVNKQALTQRNGVHQLALLLANRKGTPFSLPATIILNSDFAVKKRIFEYYTSAELLEILQEGD</sequence>
<evidence type="ECO:0000256" key="2">
    <source>
        <dbReference type="ARBA" id="ARBA00023284"/>
    </source>
</evidence>
<keyword evidence="1 3" id="KW-0732">Signal</keyword>
<dbReference type="InterPro" id="IPR051099">
    <property type="entry name" value="AGR/TXD"/>
</dbReference>
<dbReference type="Proteomes" id="UP000635665">
    <property type="component" value="Unassembled WGS sequence"/>
</dbReference>
<feature type="chain" id="PRO_5045362332" evidence="3">
    <location>
        <begin position="19"/>
        <end position="158"/>
    </location>
</feature>
<dbReference type="PANTHER" id="PTHR15337:SF11">
    <property type="entry name" value="THIOREDOXIN DOMAIN-CONTAINING PROTEIN"/>
    <property type="match status" value="1"/>
</dbReference>
<proteinExistence type="predicted"/>
<dbReference type="PANTHER" id="PTHR15337">
    <property type="entry name" value="ANTERIOR GRADIENT PROTEIN-RELATED"/>
    <property type="match status" value="1"/>
</dbReference>
<organism evidence="4 5">
    <name type="scientific">Salegentibacter maritimus</name>
    <dbReference type="NCBI Taxonomy" id="2794347"/>
    <lineage>
        <taxon>Bacteria</taxon>
        <taxon>Pseudomonadati</taxon>
        <taxon>Bacteroidota</taxon>
        <taxon>Flavobacteriia</taxon>
        <taxon>Flavobacteriales</taxon>
        <taxon>Flavobacteriaceae</taxon>
        <taxon>Salegentibacter</taxon>
    </lineage>
</organism>
<keyword evidence="2" id="KW-0676">Redox-active center</keyword>
<dbReference type="PROSITE" id="PS00194">
    <property type="entry name" value="THIOREDOXIN_1"/>
    <property type="match status" value="1"/>
</dbReference>
<keyword evidence="5" id="KW-1185">Reference proteome</keyword>
<dbReference type="Pfam" id="PF13899">
    <property type="entry name" value="Thioredoxin_7"/>
    <property type="match status" value="1"/>
</dbReference>
<dbReference type="SUPFAM" id="SSF52833">
    <property type="entry name" value="Thioredoxin-like"/>
    <property type="match status" value="1"/>
</dbReference>
<feature type="signal peptide" evidence="3">
    <location>
        <begin position="1"/>
        <end position="18"/>
    </location>
</feature>
<evidence type="ECO:0000313" key="5">
    <source>
        <dbReference type="Proteomes" id="UP000635665"/>
    </source>
</evidence>
<dbReference type="EMBL" id="JAEHNY010000012">
    <property type="protein sequence ID" value="MBI6120997.1"/>
    <property type="molecule type" value="Genomic_DNA"/>
</dbReference>
<evidence type="ECO:0000256" key="1">
    <source>
        <dbReference type="ARBA" id="ARBA00022729"/>
    </source>
</evidence>
<name>A0ABS0TIV3_9FLAO</name>
<gene>
    <name evidence="4" type="ORF">I6U50_13285</name>
</gene>
<reference evidence="4 5" key="1">
    <citation type="submission" date="2020-12" db="EMBL/GenBank/DDBJ databases">
        <title>Salegentibacter orientalis sp. nov., isolated from costal sediment.</title>
        <authorList>
            <person name="Lian F.-B."/>
        </authorList>
    </citation>
    <scope>NUCLEOTIDE SEQUENCE [LARGE SCALE GENOMIC DNA]</scope>
    <source>
        <strain evidence="4 5">F60176</strain>
    </source>
</reference>
<accession>A0ABS0TIV3</accession>
<evidence type="ECO:0000313" key="4">
    <source>
        <dbReference type="EMBL" id="MBI6120997.1"/>
    </source>
</evidence>
<dbReference type="InterPro" id="IPR017937">
    <property type="entry name" value="Thioredoxin_CS"/>
</dbReference>
<comment type="caution">
    <text evidence="4">The sequence shown here is derived from an EMBL/GenBank/DDBJ whole genome shotgun (WGS) entry which is preliminary data.</text>
</comment>
<protein>
    <submittedName>
        <fullName evidence="4">Thioredoxin family protein</fullName>
    </submittedName>
</protein>